<evidence type="ECO:0000256" key="7">
    <source>
        <dbReference type="ARBA" id="ARBA00022984"/>
    </source>
</evidence>
<comment type="caution">
    <text evidence="15">The sequence shown here is derived from an EMBL/GenBank/DDBJ whole genome shotgun (WGS) entry which is preliminary data.</text>
</comment>
<protein>
    <recommendedName>
        <fullName evidence="13">UDP-N-acetylglucosamine 1-carboxyvinyltransferase</fullName>
        <ecNumber evidence="13">2.5.1.7</ecNumber>
    </recommendedName>
    <alternativeName>
        <fullName evidence="13">Enoylpyruvate transferase</fullName>
    </alternativeName>
    <alternativeName>
        <fullName evidence="13">UDP-N-acetylglucosamine enolpyruvyl transferase</fullName>
        <shortName evidence="13">EPT</shortName>
    </alternativeName>
</protein>
<feature type="active site" description="Proton donor" evidence="13">
    <location>
        <position position="115"/>
    </location>
</feature>
<feature type="domain" description="Enolpyruvate transferase" evidence="14">
    <location>
        <begin position="6"/>
        <end position="405"/>
    </location>
</feature>
<dbReference type="UniPathway" id="UPA00219"/>
<feature type="binding site" evidence="13">
    <location>
        <position position="326"/>
    </location>
    <ligand>
        <name>UDP-N-acetyl-alpha-D-glucosamine</name>
        <dbReference type="ChEBI" id="CHEBI:57705"/>
    </ligand>
</feature>
<sequence length="418" mass="45012">MEKFYVQGPTCLNGEIFISGAKNSALPILFATLLTTKPIELQNVPSLSDIDTAIQILRKLGATIKRSSSIYIDTSTVNNYKALFSTVTTMRASIWALGPLLIRFGCGEILLPGGCAIGKRPIDLHIKGLRKLGAEINLEKNSIKAQIDNQLKGAYISMESISVGATITIMITATLVSGITIIKNAAKEPEIVDTANFLNTIGAKIKGAGSNVITIEGVTNLSGGVYRILPDRIETGTFLIAAAVSGGHVTCFNTLPNLLNVILSKLYEAGADIKIGVDWISLKMQGRPKALNIDTAPYPGFPTDMQSQFSLLNVVAEGKSIVKETIFENRFMYIPELIRMGANITIRSNYAIFQGVNSLQGTKVKATDLRSAVSLVLAGCVAKGTTIIDDIYHIDRGYENIENKLTSIGAVIKRIDSK</sequence>
<keyword evidence="5 13" id="KW-0808">Transferase</keyword>
<comment type="pathway">
    <text evidence="2 13">Cell wall biogenesis; peptidoglycan biosynthesis.</text>
</comment>
<keyword evidence="6 13" id="KW-0133">Cell shape</keyword>
<gene>
    <name evidence="13 15" type="primary">murA</name>
    <name evidence="15" type="ORF">CRV11_02075</name>
</gene>
<accession>A0A2P5SY91</accession>
<keyword evidence="7 13" id="KW-0573">Peptidoglycan synthesis</keyword>
<dbReference type="GO" id="GO:0005737">
    <property type="term" value="C:cytoplasm"/>
    <property type="evidence" value="ECO:0007669"/>
    <property type="project" value="UniProtKB-SubCell"/>
</dbReference>
<dbReference type="Pfam" id="PF00275">
    <property type="entry name" value="EPSP_synthase"/>
    <property type="match status" value="1"/>
</dbReference>
<dbReference type="InterPro" id="IPR050068">
    <property type="entry name" value="MurA_subfamily"/>
</dbReference>
<dbReference type="GO" id="GO:0009252">
    <property type="term" value="P:peptidoglycan biosynthetic process"/>
    <property type="evidence" value="ECO:0007669"/>
    <property type="project" value="UniProtKB-UniRule"/>
</dbReference>
<evidence type="ECO:0000256" key="11">
    <source>
        <dbReference type="ARBA" id="ARBA00038367"/>
    </source>
</evidence>
<name>A0A2P5SY91_9GAMM</name>
<evidence type="ECO:0000313" key="16">
    <source>
        <dbReference type="Proteomes" id="UP000296034"/>
    </source>
</evidence>
<dbReference type="Gene3D" id="3.65.10.10">
    <property type="entry name" value="Enolpyruvate transferase domain"/>
    <property type="match status" value="2"/>
</dbReference>
<dbReference type="FunFam" id="3.65.10.10:FF:000001">
    <property type="entry name" value="UDP-N-acetylglucosamine 1-carboxyvinyltransferase"/>
    <property type="match status" value="1"/>
</dbReference>
<dbReference type="GO" id="GO:0051301">
    <property type="term" value="P:cell division"/>
    <property type="evidence" value="ECO:0007669"/>
    <property type="project" value="UniProtKB-KW"/>
</dbReference>
<organism evidence="15 16">
    <name type="scientific">Candidatus Pantoea edessiphila</name>
    <dbReference type="NCBI Taxonomy" id="2044610"/>
    <lineage>
        <taxon>Bacteria</taxon>
        <taxon>Pseudomonadati</taxon>
        <taxon>Pseudomonadota</taxon>
        <taxon>Gammaproteobacteria</taxon>
        <taxon>Enterobacterales</taxon>
        <taxon>Erwiniaceae</taxon>
        <taxon>Pantoea</taxon>
    </lineage>
</organism>
<evidence type="ECO:0000256" key="12">
    <source>
        <dbReference type="ARBA" id="ARBA00047527"/>
    </source>
</evidence>
<dbReference type="OrthoDB" id="9803760at2"/>
<dbReference type="GO" id="GO:0008360">
    <property type="term" value="P:regulation of cell shape"/>
    <property type="evidence" value="ECO:0007669"/>
    <property type="project" value="UniProtKB-KW"/>
</dbReference>
<dbReference type="PANTHER" id="PTHR43783:SF1">
    <property type="entry name" value="UDP-N-ACETYLGLUCOSAMINE 1-CARBOXYVINYLTRANSFERASE"/>
    <property type="match status" value="1"/>
</dbReference>
<dbReference type="InterPro" id="IPR013792">
    <property type="entry name" value="RNA3'P_cycl/enolpyr_Trfase_a/b"/>
</dbReference>
<feature type="binding site" evidence="13">
    <location>
        <begin position="120"/>
        <end position="124"/>
    </location>
    <ligand>
        <name>UDP-N-acetyl-alpha-D-glucosamine</name>
        <dbReference type="ChEBI" id="CHEBI:57705"/>
    </ligand>
</feature>
<keyword evidence="4 13" id="KW-0132">Cell division</keyword>
<comment type="similarity">
    <text evidence="11 13">Belongs to the EPSP synthase family. MurA subfamily.</text>
</comment>
<evidence type="ECO:0000256" key="5">
    <source>
        <dbReference type="ARBA" id="ARBA00022679"/>
    </source>
</evidence>
<dbReference type="HAMAP" id="MF_00111">
    <property type="entry name" value="MurA"/>
    <property type="match status" value="1"/>
</dbReference>
<dbReference type="Proteomes" id="UP000296034">
    <property type="component" value="Unassembled WGS sequence"/>
</dbReference>
<dbReference type="EMBL" id="PDKS01000002">
    <property type="protein sequence ID" value="PPI87295.1"/>
    <property type="molecule type" value="Genomic_DNA"/>
</dbReference>
<dbReference type="SUPFAM" id="SSF55205">
    <property type="entry name" value="EPT/RTPC-like"/>
    <property type="match status" value="1"/>
</dbReference>
<dbReference type="NCBIfam" id="TIGR01072">
    <property type="entry name" value="murA"/>
    <property type="match status" value="1"/>
</dbReference>
<feature type="binding site" evidence="13">
    <location>
        <begin position="22"/>
        <end position="23"/>
    </location>
    <ligand>
        <name>phosphoenolpyruvate</name>
        <dbReference type="ChEBI" id="CHEBI:58702"/>
    </ligand>
</feature>
<dbReference type="CDD" id="cd01555">
    <property type="entry name" value="UdpNAET"/>
    <property type="match status" value="1"/>
</dbReference>
<dbReference type="AlphaFoldDB" id="A0A2P5SY91"/>
<keyword evidence="9 13" id="KW-0961">Cell wall biogenesis/degradation</keyword>
<comment type="caution">
    <text evidence="13">Lacks conserved residue(s) required for the propagation of feature annotation.</text>
</comment>
<comment type="catalytic activity">
    <reaction evidence="12 13">
        <text>phosphoenolpyruvate + UDP-N-acetyl-alpha-D-glucosamine = UDP-N-acetyl-3-O-(1-carboxyvinyl)-alpha-D-glucosamine + phosphate</text>
        <dbReference type="Rhea" id="RHEA:18681"/>
        <dbReference type="ChEBI" id="CHEBI:43474"/>
        <dbReference type="ChEBI" id="CHEBI:57705"/>
        <dbReference type="ChEBI" id="CHEBI:58702"/>
        <dbReference type="ChEBI" id="CHEBI:68483"/>
        <dbReference type="EC" id="2.5.1.7"/>
    </reaction>
</comment>
<feature type="binding site" evidence="13">
    <location>
        <position position="304"/>
    </location>
    <ligand>
        <name>UDP-N-acetyl-alpha-D-glucosamine</name>
        <dbReference type="ChEBI" id="CHEBI:57705"/>
    </ligand>
</feature>
<dbReference type="InterPro" id="IPR036968">
    <property type="entry name" value="Enolpyruvate_Tfrase_sf"/>
</dbReference>
<dbReference type="GO" id="GO:0019277">
    <property type="term" value="P:UDP-N-acetylgalactosamine biosynthetic process"/>
    <property type="evidence" value="ECO:0007669"/>
    <property type="project" value="InterPro"/>
</dbReference>
<dbReference type="NCBIfam" id="NF006873">
    <property type="entry name" value="PRK09369.1"/>
    <property type="match status" value="1"/>
</dbReference>
<evidence type="ECO:0000256" key="2">
    <source>
        <dbReference type="ARBA" id="ARBA00004752"/>
    </source>
</evidence>
<proteinExistence type="inferred from homology"/>
<dbReference type="PANTHER" id="PTHR43783">
    <property type="entry name" value="UDP-N-ACETYLGLUCOSAMINE 1-CARBOXYVINYLTRANSFERASE"/>
    <property type="match status" value="1"/>
</dbReference>
<evidence type="ECO:0000256" key="8">
    <source>
        <dbReference type="ARBA" id="ARBA00023306"/>
    </source>
</evidence>
<reference evidence="15 16" key="1">
    <citation type="journal article" date="2018" name="Genome Biol. Evol.">
        <title>Cladogenesis and Genomic Streamlining in Extracellular Endosymbionts of Tropical Stink Bugs.</title>
        <authorList>
            <person name="Otero-Bravo A."/>
            <person name="Goffredi S."/>
            <person name="Sabree Z.L."/>
        </authorList>
    </citation>
    <scope>NUCLEOTIDE SEQUENCE [LARGE SCALE GENOMIC DNA]</scope>
    <source>
        <strain evidence="15 16">SoET</strain>
    </source>
</reference>
<dbReference type="GO" id="GO:0008760">
    <property type="term" value="F:UDP-N-acetylglucosamine 1-carboxyvinyltransferase activity"/>
    <property type="evidence" value="ECO:0007669"/>
    <property type="project" value="UniProtKB-UniRule"/>
</dbReference>
<evidence type="ECO:0000256" key="4">
    <source>
        <dbReference type="ARBA" id="ARBA00022618"/>
    </source>
</evidence>
<keyword evidence="8 13" id="KW-0131">Cell cycle</keyword>
<comment type="function">
    <text evidence="13">Cell wall formation. Adds enolpyruvyl to UDP-N-acetylglucosamine.</text>
</comment>
<evidence type="ECO:0000256" key="3">
    <source>
        <dbReference type="ARBA" id="ARBA00022490"/>
    </source>
</evidence>
<dbReference type="GO" id="GO:0071555">
    <property type="term" value="P:cell wall organization"/>
    <property type="evidence" value="ECO:0007669"/>
    <property type="project" value="UniProtKB-KW"/>
</dbReference>
<dbReference type="InterPro" id="IPR001986">
    <property type="entry name" value="Enolpyruvate_Tfrase_dom"/>
</dbReference>
<dbReference type="RefSeq" id="WP_136131700.1">
    <property type="nucleotide sequence ID" value="NZ_PDKS01000002.1"/>
</dbReference>
<keyword evidence="3 13" id="KW-0963">Cytoplasm</keyword>
<feature type="binding site" evidence="13">
    <location>
        <position position="91"/>
    </location>
    <ligand>
        <name>UDP-N-acetyl-alpha-D-glucosamine</name>
        <dbReference type="ChEBI" id="CHEBI:57705"/>
    </ligand>
</feature>
<evidence type="ECO:0000256" key="13">
    <source>
        <dbReference type="HAMAP-Rule" id="MF_00111"/>
    </source>
</evidence>
<evidence type="ECO:0000256" key="10">
    <source>
        <dbReference type="ARBA" id="ARBA00023317"/>
    </source>
</evidence>
<comment type="subcellular location">
    <subcellularLocation>
        <location evidence="1 13">Cytoplasm</location>
    </subcellularLocation>
</comment>
<evidence type="ECO:0000256" key="9">
    <source>
        <dbReference type="ARBA" id="ARBA00023316"/>
    </source>
</evidence>
<feature type="modified residue" description="2-(S-cysteinyl)pyruvic acid O-phosphothioketal" evidence="13">
    <location>
        <position position="115"/>
    </location>
</feature>
<evidence type="ECO:0000256" key="1">
    <source>
        <dbReference type="ARBA" id="ARBA00004496"/>
    </source>
</evidence>
<dbReference type="InterPro" id="IPR005750">
    <property type="entry name" value="UDP_GlcNAc_COvinyl_MurA"/>
</dbReference>
<keyword evidence="10 13" id="KW-0670">Pyruvate</keyword>
<evidence type="ECO:0000313" key="15">
    <source>
        <dbReference type="EMBL" id="PPI87295.1"/>
    </source>
</evidence>
<evidence type="ECO:0000256" key="6">
    <source>
        <dbReference type="ARBA" id="ARBA00022960"/>
    </source>
</evidence>
<evidence type="ECO:0000259" key="14">
    <source>
        <dbReference type="Pfam" id="PF00275"/>
    </source>
</evidence>
<dbReference type="EC" id="2.5.1.7" evidence="13"/>